<dbReference type="PROSITE" id="PS50234">
    <property type="entry name" value="VWFA"/>
    <property type="match status" value="1"/>
</dbReference>
<dbReference type="PANTHER" id="PTHR10579:SF43">
    <property type="entry name" value="ZINC FINGER (C3HC4-TYPE RING FINGER) FAMILY PROTEIN"/>
    <property type="match status" value="1"/>
</dbReference>
<dbReference type="OrthoDB" id="9783818at2"/>
<evidence type="ECO:0000259" key="2">
    <source>
        <dbReference type="PROSITE" id="PS50234"/>
    </source>
</evidence>
<dbReference type="AlphaFoldDB" id="A0A1E3VX20"/>
<sequence length="253" mass="27332">MQDRGNVFAMQWRKFWVAGLAAAAVAGSAFVASAEDAATPETKKAPCTDDAMIVFDASGSMSGNQVLGIPNSKPRIDEVRWALRQVLPSATRYRRVGLVTYGPGPYNQCNVSLAMKPTSNAAKPIMRAVNRIIPAGKTPLTSGVEQAAEALDYRNNPGVVVVVTDGEETCGRSPCELAKRLHDNAAQLTVHVIGFRYESYSWTGGNSVMDLMCLAEQNNGLYIKANDEQELVDALEKTLDCPMISQAPLNPIR</sequence>
<dbReference type="PANTHER" id="PTHR10579">
    <property type="entry name" value="CALCIUM-ACTIVATED CHLORIDE CHANNEL REGULATOR"/>
    <property type="match status" value="1"/>
</dbReference>
<evidence type="ECO:0000256" key="1">
    <source>
        <dbReference type="SAM" id="SignalP"/>
    </source>
</evidence>
<dbReference type="EMBL" id="LPWG01000014">
    <property type="protein sequence ID" value="ODR98080.1"/>
    <property type="molecule type" value="Genomic_DNA"/>
</dbReference>
<dbReference type="InterPro" id="IPR036465">
    <property type="entry name" value="vWFA_dom_sf"/>
</dbReference>
<dbReference type="STRING" id="1774968.AUC68_11330"/>
<organism evidence="3 4">
    <name type="scientific">Methyloceanibacter methanicus</name>
    <dbReference type="NCBI Taxonomy" id="1774968"/>
    <lineage>
        <taxon>Bacteria</taxon>
        <taxon>Pseudomonadati</taxon>
        <taxon>Pseudomonadota</taxon>
        <taxon>Alphaproteobacteria</taxon>
        <taxon>Hyphomicrobiales</taxon>
        <taxon>Hyphomicrobiaceae</taxon>
        <taxon>Methyloceanibacter</taxon>
    </lineage>
</organism>
<dbReference type="SUPFAM" id="SSF53300">
    <property type="entry name" value="vWA-like"/>
    <property type="match status" value="1"/>
</dbReference>
<dbReference type="InterPro" id="IPR002035">
    <property type="entry name" value="VWF_A"/>
</dbReference>
<protein>
    <recommendedName>
        <fullName evidence="2">VWFA domain-containing protein</fullName>
    </recommendedName>
</protein>
<proteinExistence type="predicted"/>
<comment type="caution">
    <text evidence="3">The sequence shown here is derived from an EMBL/GenBank/DDBJ whole genome shotgun (WGS) entry which is preliminary data.</text>
</comment>
<evidence type="ECO:0000313" key="3">
    <source>
        <dbReference type="EMBL" id="ODR98080.1"/>
    </source>
</evidence>
<accession>A0A1E3VX20</accession>
<evidence type="ECO:0000313" key="4">
    <source>
        <dbReference type="Proteomes" id="UP000094501"/>
    </source>
</evidence>
<feature type="domain" description="VWFA" evidence="2">
    <location>
        <begin position="50"/>
        <end position="239"/>
    </location>
</feature>
<dbReference type="SMART" id="SM00327">
    <property type="entry name" value="VWA"/>
    <property type="match status" value="1"/>
</dbReference>
<dbReference type="Gene3D" id="3.40.50.410">
    <property type="entry name" value="von Willebrand factor, type A domain"/>
    <property type="match status" value="1"/>
</dbReference>
<keyword evidence="1" id="KW-0732">Signal</keyword>
<dbReference type="RefSeq" id="WP_083240808.1">
    <property type="nucleotide sequence ID" value="NZ_LPWG01000014.1"/>
</dbReference>
<gene>
    <name evidence="3" type="ORF">AUC68_11330</name>
</gene>
<name>A0A1E3VX20_9HYPH</name>
<dbReference type="Pfam" id="PF13519">
    <property type="entry name" value="VWA_2"/>
    <property type="match status" value="1"/>
</dbReference>
<dbReference type="InterPro" id="IPR051266">
    <property type="entry name" value="CLCR"/>
</dbReference>
<reference evidence="3 4" key="1">
    <citation type="journal article" date="2016" name="Environ. Microbiol.">
        <title>New Methyloceanibacter diversity from North Sea sediments includes methanotroph containing solely the soluble methane monooxygenase.</title>
        <authorList>
            <person name="Vekeman B."/>
            <person name="Kerckhof F.M."/>
            <person name="Cremers G."/>
            <person name="de Vos P."/>
            <person name="Vandamme P."/>
            <person name="Boon N."/>
            <person name="Op den Camp H.J."/>
            <person name="Heylen K."/>
        </authorList>
    </citation>
    <scope>NUCLEOTIDE SEQUENCE [LARGE SCALE GENOMIC DNA]</scope>
    <source>
        <strain evidence="3 4">R-67174</strain>
    </source>
</reference>
<feature type="chain" id="PRO_5009138754" description="VWFA domain-containing protein" evidence="1">
    <location>
        <begin position="35"/>
        <end position="253"/>
    </location>
</feature>
<dbReference type="Proteomes" id="UP000094501">
    <property type="component" value="Unassembled WGS sequence"/>
</dbReference>
<keyword evidence="4" id="KW-1185">Reference proteome</keyword>
<dbReference type="CDD" id="cd00198">
    <property type="entry name" value="vWFA"/>
    <property type="match status" value="1"/>
</dbReference>
<feature type="signal peptide" evidence="1">
    <location>
        <begin position="1"/>
        <end position="34"/>
    </location>
</feature>